<dbReference type="EC" id="3.1.3.3" evidence="4"/>
<evidence type="ECO:0000313" key="15">
    <source>
        <dbReference type="EMBL" id="SIR71600.1"/>
    </source>
</evidence>
<evidence type="ECO:0000256" key="1">
    <source>
        <dbReference type="ARBA" id="ARBA00001946"/>
    </source>
</evidence>
<dbReference type="InterPro" id="IPR023214">
    <property type="entry name" value="HAD_sf"/>
</dbReference>
<keyword evidence="10" id="KW-0718">Serine biosynthesis</keyword>
<evidence type="ECO:0000256" key="9">
    <source>
        <dbReference type="ARBA" id="ARBA00022842"/>
    </source>
</evidence>
<evidence type="ECO:0000256" key="7">
    <source>
        <dbReference type="ARBA" id="ARBA00022723"/>
    </source>
</evidence>
<evidence type="ECO:0000256" key="8">
    <source>
        <dbReference type="ARBA" id="ARBA00022801"/>
    </source>
</evidence>
<keyword evidence="9" id="KW-0460">Magnesium</keyword>
<evidence type="ECO:0000256" key="14">
    <source>
        <dbReference type="PIRSR" id="PIRSR604469-1"/>
    </source>
</evidence>
<feature type="active site" description="Nucleophile" evidence="14">
    <location>
        <position position="160"/>
    </location>
</feature>
<sequence length="369" mass="39842">MSYTYQLPKNSKAWQNTLSSLSGKLPSVPTGADFGTDDAYATLAALPIFAIIIVSPATESNIDTLIQNWVQSQPNWQLHSLIDDAPAVSTHKISSDEALADVAIHRYLLAPKTNFAINKDAAAHILDEQISSHLSAHIHADVHILSIEKMLNEHRLACFDMDSTLIEQEVIVELAKFCGVAEKVAEITEQAMRGEIDFATSFARRVALLAEAPIEIVDEIITKQISFSRGAAATIHALKALGYHTVLISGGFEPFAKYVANTLGIDEYYANPLISDGKTLTGTIGDTILDGTQKAIITQQVAERLGLSPQQIVCIGDGANDLPMMNISDIGIAYHAKPIVQAKADAAINTTGLEGVLYVLGHRLDKCSR</sequence>
<evidence type="ECO:0000256" key="6">
    <source>
        <dbReference type="ARBA" id="ARBA00022605"/>
    </source>
</evidence>
<dbReference type="RefSeq" id="WP_076554157.1">
    <property type="nucleotide sequence ID" value="NZ_FTNU01000001.1"/>
</dbReference>
<dbReference type="SFLD" id="SFLDG01137">
    <property type="entry name" value="C1.6.1:_Phosphoserine_Phosphat"/>
    <property type="match status" value="1"/>
</dbReference>
<keyword evidence="7" id="KW-0479">Metal-binding</keyword>
<dbReference type="SFLD" id="SFLDS00003">
    <property type="entry name" value="Haloacid_Dehalogenase"/>
    <property type="match status" value="1"/>
</dbReference>
<feature type="active site" description="Proton donor" evidence="14">
    <location>
        <position position="162"/>
    </location>
</feature>
<comment type="catalytic activity">
    <reaction evidence="12">
        <text>O-phospho-L-serine + H2O = L-serine + phosphate</text>
        <dbReference type="Rhea" id="RHEA:21208"/>
        <dbReference type="ChEBI" id="CHEBI:15377"/>
        <dbReference type="ChEBI" id="CHEBI:33384"/>
        <dbReference type="ChEBI" id="CHEBI:43474"/>
        <dbReference type="ChEBI" id="CHEBI:57524"/>
        <dbReference type="EC" id="3.1.3.3"/>
    </reaction>
</comment>
<dbReference type="InterPro" id="IPR004469">
    <property type="entry name" value="PSP"/>
</dbReference>
<comment type="cofactor">
    <cofactor evidence="1">
        <name>Mg(2+)</name>
        <dbReference type="ChEBI" id="CHEBI:18420"/>
    </cofactor>
</comment>
<comment type="catalytic activity">
    <reaction evidence="13">
        <text>O-phospho-D-serine + H2O = D-serine + phosphate</text>
        <dbReference type="Rhea" id="RHEA:24873"/>
        <dbReference type="ChEBI" id="CHEBI:15377"/>
        <dbReference type="ChEBI" id="CHEBI:35247"/>
        <dbReference type="ChEBI" id="CHEBI:43474"/>
        <dbReference type="ChEBI" id="CHEBI:58680"/>
        <dbReference type="EC" id="3.1.3.3"/>
    </reaction>
</comment>
<dbReference type="PANTHER" id="PTHR43344">
    <property type="entry name" value="PHOSPHOSERINE PHOSPHATASE"/>
    <property type="match status" value="1"/>
</dbReference>
<evidence type="ECO:0000313" key="16">
    <source>
        <dbReference type="Proteomes" id="UP000187495"/>
    </source>
</evidence>
<dbReference type="Gene3D" id="3.40.50.1000">
    <property type="entry name" value="HAD superfamily/HAD-like"/>
    <property type="match status" value="1"/>
</dbReference>
<evidence type="ECO:0000256" key="13">
    <source>
        <dbReference type="ARBA" id="ARBA00048523"/>
    </source>
</evidence>
<evidence type="ECO:0000256" key="10">
    <source>
        <dbReference type="ARBA" id="ARBA00023299"/>
    </source>
</evidence>
<dbReference type="InterPro" id="IPR050582">
    <property type="entry name" value="HAD-like_SerB"/>
</dbReference>
<comment type="pathway">
    <text evidence="2">Amino-acid biosynthesis; L-serine biosynthesis; L-serine from 3-phospho-D-glycerate: step 3/3.</text>
</comment>
<evidence type="ECO:0000256" key="11">
    <source>
        <dbReference type="ARBA" id="ARBA00031693"/>
    </source>
</evidence>
<reference evidence="16" key="1">
    <citation type="submission" date="2017-01" db="EMBL/GenBank/DDBJ databases">
        <authorList>
            <person name="Varghese N."/>
            <person name="Submissions S."/>
        </authorList>
    </citation>
    <scope>NUCLEOTIDE SEQUENCE [LARGE SCALE GENOMIC DNA]</scope>
    <source>
        <strain evidence="16">DSM 21768</strain>
    </source>
</reference>
<dbReference type="NCBIfam" id="TIGR01488">
    <property type="entry name" value="HAD-SF-IB"/>
    <property type="match status" value="1"/>
</dbReference>
<dbReference type="SUPFAM" id="SSF56784">
    <property type="entry name" value="HAD-like"/>
    <property type="match status" value="1"/>
</dbReference>
<dbReference type="NCBIfam" id="TIGR00338">
    <property type="entry name" value="serB"/>
    <property type="match status" value="1"/>
</dbReference>
<keyword evidence="6" id="KW-0028">Amino-acid biosynthesis</keyword>
<name>A0A1N7D6W5_9GAMM</name>
<evidence type="ECO:0000256" key="5">
    <source>
        <dbReference type="ARBA" id="ARBA00015196"/>
    </source>
</evidence>
<gene>
    <name evidence="15" type="ORF">SAMN02745664_10139</name>
</gene>
<keyword evidence="16" id="KW-1185">Reference proteome</keyword>
<evidence type="ECO:0000256" key="2">
    <source>
        <dbReference type="ARBA" id="ARBA00005135"/>
    </source>
</evidence>
<dbReference type="GO" id="GO:0006564">
    <property type="term" value="P:L-serine biosynthetic process"/>
    <property type="evidence" value="ECO:0007669"/>
    <property type="project" value="UniProtKB-KW"/>
</dbReference>
<dbReference type="Proteomes" id="UP000187495">
    <property type="component" value="Unassembled WGS sequence"/>
</dbReference>
<dbReference type="AlphaFoldDB" id="A0A1N7D6W5"/>
<dbReference type="STRING" id="34061.B0189_00490"/>
<dbReference type="GO" id="GO:0005737">
    <property type="term" value="C:cytoplasm"/>
    <property type="evidence" value="ECO:0007669"/>
    <property type="project" value="TreeGrafter"/>
</dbReference>
<dbReference type="EMBL" id="FTNU01000001">
    <property type="protein sequence ID" value="SIR71600.1"/>
    <property type="molecule type" value="Genomic_DNA"/>
</dbReference>
<dbReference type="SFLD" id="SFLDG01136">
    <property type="entry name" value="C1.6:_Phosphoserine_Phosphatas"/>
    <property type="match status" value="1"/>
</dbReference>
<accession>A0A1N7D6W5</accession>
<evidence type="ECO:0000256" key="3">
    <source>
        <dbReference type="ARBA" id="ARBA00009184"/>
    </source>
</evidence>
<dbReference type="UniPathway" id="UPA00135">
    <property type="reaction ID" value="UER00198"/>
</dbReference>
<dbReference type="GO" id="GO:0000287">
    <property type="term" value="F:magnesium ion binding"/>
    <property type="evidence" value="ECO:0007669"/>
    <property type="project" value="TreeGrafter"/>
</dbReference>
<keyword evidence="8" id="KW-0378">Hydrolase</keyword>
<organism evidence="15 16">
    <name type="scientific">Moraxella cuniculi DSM 21768</name>
    <dbReference type="NCBI Taxonomy" id="1122245"/>
    <lineage>
        <taxon>Bacteria</taxon>
        <taxon>Pseudomonadati</taxon>
        <taxon>Pseudomonadota</taxon>
        <taxon>Gammaproteobacteria</taxon>
        <taxon>Moraxellales</taxon>
        <taxon>Moraxellaceae</taxon>
        <taxon>Moraxella</taxon>
    </lineage>
</organism>
<evidence type="ECO:0000256" key="12">
    <source>
        <dbReference type="ARBA" id="ARBA00048138"/>
    </source>
</evidence>
<comment type="similarity">
    <text evidence="3">Belongs to the HAD-like hydrolase superfamily. SerB family.</text>
</comment>
<dbReference type="PANTHER" id="PTHR43344:SF2">
    <property type="entry name" value="PHOSPHOSERINE PHOSPHATASE"/>
    <property type="match status" value="1"/>
</dbReference>
<dbReference type="InterPro" id="IPR036412">
    <property type="entry name" value="HAD-like_sf"/>
</dbReference>
<dbReference type="GO" id="GO:0036424">
    <property type="term" value="F:L-phosphoserine phosphatase activity"/>
    <property type="evidence" value="ECO:0007669"/>
    <property type="project" value="InterPro"/>
</dbReference>
<dbReference type="SFLD" id="SFLDF00029">
    <property type="entry name" value="phosphoserine_phosphatase"/>
    <property type="match status" value="1"/>
</dbReference>
<protein>
    <recommendedName>
        <fullName evidence="5">Phosphoserine phosphatase</fullName>
        <ecNumber evidence="4">3.1.3.3</ecNumber>
    </recommendedName>
    <alternativeName>
        <fullName evidence="11">O-phosphoserine phosphohydrolase</fullName>
    </alternativeName>
</protein>
<evidence type="ECO:0000256" key="4">
    <source>
        <dbReference type="ARBA" id="ARBA00012640"/>
    </source>
</evidence>
<dbReference type="Pfam" id="PF00702">
    <property type="entry name" value="Hydrolase"/>
    <property type="match status" value="1"/>
</dbReference>
<proteinExistence type="inferred from homology"/>